<evidence type="ECO:0000313" key="8">
    <source>
        <dbReference type="EMBL" id="NWX04391.1"/>
    </source>
</evidence>
<evidence type="ECO:0000256" key="4">
    <source>
        <dbReference type="ARBA" id="ARBA00022759"/>
    </source>
</evidence>
<proteinExistence type="predicted"/>
<keyword evidence="6" id="KW-0695">RNA-directed DNA polymerase</keyword>
<keyword evidence="9" id="KW-1185">Reference proteome</keyword>
<evidence type="ECO:0000256" key="6">
    <source>
        <dbReference type="ARBA" id="ARBA00022918"/>
    </source>
</evidence>
<evidence type="ECO:0000256" key="1">
    <source>
        <dbReference type="ARBA" id="ARBA00022679"/>
    </source>
</evidence>
<dbReference type="AlphaFoldDB" id="A0A7K6T1B8"/>
<dbReference type="InterPro" id="IPR001584">
    <property type="entry name" value="Integrase_cat-core"/>
</dbReference>
<gene>
    <name evidence="8" type="primary">Iap_1</name>
    <name evidence="8" type="ORF">CALNIC_R15357</name>
</gene>
<evidence type="ECO:0000313" key="9">
    <source>
        <dbReference type="Proteomes" id="UP000546235"/>
    </source>
</evidence>
<dbReference type="GO" id="GO:0015074">
    <property type="term" value="P:DNA integration"/>
    <property type="evidence" value="ECO:0007669"/>
    <property type="project" value="InterPro"/>
</dbReference>
<protein>
    <submittedName>
        <fullName evidence="8">IGEB protein</fullName>
    </submittedName>
</protein>
<feature type="non-terminal residue" evidence="8">
    <location>
        <position position="98"/>
    </location>
</feature>
<organism evidence="8 9">
    <name type="scientific">Caloenas nicobarica</name>
    <name type="common">Nicobar pigeon</name>
    <dbReference type="NCBI Taxonomy" id="187106"/>
    <lineage>
        <taxon>Eukaryota</taxon>
        <taxon>Metazoa</taxon>
        <taxon>Chordata</taxon>
        <taxon>Craniata</taxon>
        <taxon>Vertebrata</taxon>
        <taxon>Euteleostomi</taxon>
        <taxon>Archelosauria</taxon>
        <taxon>Archosauria</taxon>
        <taxon>Dinosauria</taxon>
        <taxon>Saurischia</taxon>
        <taxon>Theropoda</taxon>
        <taxon>Coelurosauria</taxon>
        <taxon>Aves</taxon>
        <taxon>Neognathae</taxon>
        <taxon>Neoaves</taxon>
        <taxon>Columbimorphae</taxon>
        <taxon>Columbiformes</taxon>
        <taxon>Columbidae</taxon>
        <taxon>Caloenas</taxon>
    </lineage>
</organism>
<dbReference type="Gene3D" id="3.30.420.10">
    <property type="entry name" value="Ribonuclease H-like superfamily/Ribonuclease H"/>
    <property type="match status" value="1"/>
</dbReference>
<keyword evidence="2" id="KW-0548">Nucleotidyltransferase</keyword>
<keyword evidence="5" id="KW-0378">Hydrolase</keyword>
<evidence type="ECO:0000256" key="5">
    <source>
        <dbReference type="ARBA" id="ARBA00022801"/>
    </source>
</evidence>
<dbReference type="GO" id="GO:0004519">
    <property type="term" value="F:endonuclease activity"/>
    <property type="evidence" value="ECO:0007669"/>
    <property type="project" value="UniProtKB-KW"/>
</dbReference>
<dbReference type="SUPFAM" id="SSF53098">
    <property type="entry name" value="Ribonuclease H-like"/>
    <property type="match status" value="1"/>
</dbReference>
<reference evidence="8 9" key="1">
    <citation type="submission" date="2019-09" db="EMBL/GenBank/DDBJ databases">
        <title>Bird 10,000 Genomes (B10K) Project - Family phase.</title>
        <authorList>
            <person name="Zhang G."/>
        </authorList>
    </citation>
    <scope>NUCLEOTIDE SEQUENCE [LARGE SCALE GENOMIC DNA]</scope>
    <source>
        <strain evidence="8">OUT-0007</strain>
        <tissue evidence="8">Blood</tissue>
    </source>
</reference>
<feature type="domain" description="Integrase catalytic" evidence="7">
    <location>
        <begin position="1"/>
        <end position="71"/>
    </location>
</feature>
<accession>A0A7K6T1B8</accession>
<evidence type="ECO:0000259" key="7">
    <source>
        <dbReference type="PROSITE" id="PS50994"/>
    </source>
</evidence>
<dbReference type="EMBL" id="VZSB01001737">
    <property type="protein sequence ID" value="NWX04391.1"/>
    <property type="molecule type" value="Genomic_DNA"/>
</dbReference>
<feature type="non-terminal residue" evidence="8">
    <location>
        <position position="1"/>
    </location>
</feature>
<dbReference type="Proteomes" id="UP000546235">
    <property type="component" value="Unassembled WGS sequence"/>
</dbReference>
<dbReference type="PROSITE" id="PS50994">
    <property type="entry name" value="INTEGRASE"/>
    <property type="match status" value="1"/>
</dbReference>
<keyword evidence="3" id="KW-0540">Nuclease</keyword>
<name>A0A7K6T1B8_CALNI</name>
<keyword evidence="1" id="KW-0808">Transferase</keyword>
<sequence>VKHVTGIPHSPMGQGIIERAHQMIKGYLNKQKEREELDCQQRLAKVLFTLNYLSLNGNNEEPPIIILHHYQIRLGRENTLPEFMVRYRDPVTGIWKGP</sequence>
<evidence type="ECO:0000256" key="2">
    <source>
        <dbReference type="ARBA" id="ARBA00022695"/>
    </source>
</evidence>
<dbReference type="InterPro" id="IPR036397">
    <property type="entry name" value="RNaseH_sf"/>
</dbReference>
<comment type="caution">
    <text evidence="8">The sequence shown here is derived from an EMBL/GenBank/DDBJ whole genome shotgun (WGS) entry which is preliminary data.</text>
</comment>
<keyword evidence="4" id="KW-0255">Endonuclease</keyword>
<dbReference type="PANTHER" id="PTHR41694:SF3">
    <property type="entry name" value="RNA-DIRECTED DNA POLYMERASE-RELATED"/>
    <property type="match status" value="1"/>
</dbReference>
<dbReference type="InterPro" id="IPR012337">
    <property type="entry name" value="RNaseH-like_sf"/>
</dbReference>
<dbReference type="PANTHER" id="PTHR41694">
    <property type="entry name" value="ENDOGENOUS RETROVIRUS GROUP K MEMBER POL PROTEIN"/>
    <property type="match status" value="1"/>
</dbReference>
<dbReference type="GO" id="GO:0016787">
    <property type="term" value="F:hydrolase activity"/>
    <property type="evidence" value="ECO:0007669"/>
    <property type="project" value="UniProtKB-KW"/>
</dbReference>
<evidence type="ECO:0000256" key="3">
    <source>
        <dbReference type="ARBA" id="ARBA00022722"/>
    </source>
</evidence>
<dbReference type="GO" id="GO:0003964">
    <property type="term" value="F:RNA-directed DNA polymerase activity"/>
    <property type="evidence" value="ECO:0007669"/>
    <property type="project" value="UniProtKB-KW"/>
</dbReference>
<dbReference type="GO" id="GO:0035613">
    <property type="term" value="F:RNA stem-loop binding"/>
    <property type="evidence" value="ECO:0007669"/>
    <property type="project" value="TreeGrafter"/>
</dbReference>